<keyword evidence="5" id="KW-1185">Reference proteome</keyword>
<gene>
    <name evidence="4" type="ORF">GCM10011509_11150</name>
</gene>
<dbReference type="EMBL" id="BMLB01000002">
    <property type="protein sequence ID" value="GGK64626.1"/>
    <property type="molecule type" value="Genomic_DNA"/>
</dbReference>
<dbReference type="Pfam" id="PF13239">
    <property type="entry name" value="2TM"/>
    <property type="match status" value="1"/>
</dbReference>
<sequence length="137" mass="14874">MTEPPAHPGDDDVTRPPLPSWQPPAADADPAADPQLRAEALKRLQARKDFRTHVTVYLAVLGLLVGIWLVSGGGYFWPVWPAMGWGLAVVLHGASLSWDKEPTEAEIAAQARRILEQRGGGRPATDPRRLDGPQDSV</sequence>
<name>A0ABQ2F6J0_9MICO</name>
<keyword evidence="2" id="KW-0472">Membrane</keyword>
<dbReference type="InterPro" id="IPR025698">
    <property type="entry name" value="2TM_dom"/>
</dbReference>
<feature type="compositionally biased region" description="Low complexity" evidence="1">
    <location>
        <begin position="23"/>
        <end position="33"/>
    </location>
</feature>
<proteinExistence type="predicted"/>
<comment type="caution">
    <text evidence="4">The sequence shown here is derived from an EMBL/GenBank/DDBJ whole genome shotgun (WGS) entry which is preliminary data.</text>
</comment>
<dbReference type="RefSeq" id="WP_022920396.1">
    <property type="nucleotide sequence ID" value="NZ_BMLB01000002.1"/>
</dbReference>
<evidence type="ECO:0000313" key="5">
    <source>
        <dbReference type="Proteomes" id="UP000662111"/>
    </source>
</evidence>
<accession>A0ABQ2F6J0</accession>
<evidence type="ECO:0000256" key="2">
    <source>
        <dbReference type="SAM" id="Phobius"/>
    </source>
</evidence>
<feature type="domain" description="2TM" evidence="3">
    <location>
        <begin position="39"/>
        <end position="99"/>
    </location>
</feature>
<evidence type="ECO:0000313" key="4">
    <source>
        <dbReference type="EMBL" id="GGK64626.1"/>
    </source>
</evidence>
<organism evidence="4 5">
    <name type="scientific">Ornithinimicrobium pekingense</name>
    <dbReference type="NCBI Taxonomy" id="384677"/>
    <lineage>
        <taxon>Bacteria</taxon>
        <taxon>Bacillati</taxon>
        <taxon>Actinomycetota</taxon>
        <taxon>Actinomycetes</taxon>
        <taxon>Micrococcales</taxon>
        <taxon>Ornithinimicrobiaceae</taxon>
        <taxon>Ornithinimicrobium</taxon>
    </lineage>
</organism>
<evidence type="ECO:0000256" key="1">
    <source>
        <dbReference type="SAM" id="MobiDB-lite"/>
    </source>
</evidence>
<feature type="region of interest" description="Disordered" evidence="1">
    <location>
        <begin position="1"/>
        <end position="33"/>
    </location>
</feature>
<feature type="compositionally biased region" description="Basic and acidic residues" evidence="1">
    <location>
        <begin position="125"/>
        <end position="137"/>
    </location>
</feature>
<dbReference type="Proteomes" id="UP000662111">
    <property type="component" value="Unassembled WGS sequence"/>
</dbReference>
<keyword evidence="2" id="KW-0812">Transmembrane</keyword>
<evidence type="ECO:0000259" key="3">
    <source>
        <dbReference type="Pfam" id="PF13239"/>
    </source>
</evidence>
<feature type="transmembrane region" description="Helical" evidence="2">
    <location>
        <begin position="50"/>
        <end position="69"/>
    </location>
</feature>
<reference evidence="5" key="1">
    <citation type="journal article" date="2019" name="Int. J. Syst. Evol. Microbiol.">
        <title>The Global Catalogue of Microorganisms (GCM) 10K type strain sequencing project: providing services to taxonomists for standard genome sequencing and annotation.</title>
        <authorList>
            <consortium name="The Broad Institute Genomics Platform"/>
            <consortium name="The Broad Institute Genome Sequencing Center for Infectious Disease"/>
            <person name="Wu L."/>
            <person name="Ma J."/>
        </authorList>
    </citation>
    <scope>NUCLEOTIDE SEQUENCE [LARGE SCALE GENOMIC DNA]</scope>
    <source>
        <strain evidence="5">CGMCC 1.5362</strain>
    </source>
</reference>
<keyword evidence="2" id="KW-1133">Transmembrane helix</keyword>
<feature type="region of interest" description="Disordered" evidence="1">
    <location>
        <begin position="114"/>
        <end position="137"/>
    </location>
</feature>
<protein>
    <recommendedName>
        <fullName evidence="3">2TM domain-containing protein</fullName>
    </recommendedName>
</protein>